<evidence type="ECO:0000256" key="2">
    <source>
        <dbReference type="ARBA" id="ARBA00023015"/>
    </source>
</evidence>
<dbReference type="InterPro" id="IPR036388">
    <property type="entry name" value="WH-like_DNA-bd_sf"/>
</dbReference>
<dbReference type="InterPro" id="IPR036390">
    <property type="entry name" value="WH_DNA-bd_sf"/>
</dbReference>
<name>A0ABX0RG00_9GAMM</name>
<dbReference type="Pfam" id="PF00126">
    <property type="entry name" value="HTH_1"/>
    <property type="match status" value="1"/>
</dbReference>
<dbReference type="CDD" id="cd08476">
    <property type="entry name" value="PBP2_CrgA_like_7"/>
    <property type="match status" value="1"/>
</dbReference>
<evidence type="ECO:0000313" key="7">
    <source>
        <dbReference type="Proteomes" id="UP001515683"/>
    </source>
</evidence>
<feature type="domain" description="HTH lysR-type" evidence="5">
    <location>
        <begin position="1"/>
        <end position="59"/>
    </location>
</feature>
<keyword evidence="4" id="KW-0804">Transcription</keyword>
<evidence type="ECO:0000256" key="4">
    <source>
        <dbReference type="ARBA" id="ARBA00023163"/>
    </source>
</evidence>
<protein>
    <submittedName>
        <fullName evidence="6">LysR family transcriptional regulator</fullName>
    </submittedName>
</protein>
<organism evidence="6 7">
    <name type="scientific">Candidatus Pantoea multigeneris</name>
    <dbReference type="NCBI Taxonomy" id="2608357"/>
    <lineage>
        <taxon>Bacteria</taxon>
        <taxon>Pseudomonadati</taxon>
        <taxon>Pseudomonadota</taxon>
        <taxon>Gammaproteobacteria</taxon>
        <taxon>Enterobacterales</taxon>
        <taxon>Erwiniaceae</taxon>
        <taxon>Pantoea</taxon>
    </lineage>
</organism>
<dbReference type="Proteomes" id="UP001515683">
    <property type="component" value="Unassembled WGS sequence"/>
</dbReference>
<dbReference type="InterPro" id="IPR000847">
    <property type="entry name" value="LysR_HTH_N"/>
</dbReference>
<reference evidence="6 7" key="1">
    <citation type="journal article" date="2019" name="bioRxiv">
        <title>Bacteria contribute to plant secondary compound degradation in a generalist herbivore system.</title>
        <authorList>
            <person name="Francoeur C.B."/>
            <person name="Khadempour L."/>
            <person name="Moreira-Soto R.D."/>
            <person name="Gotting K."/>
            <person name="Book A.J."/>
            <person name="Pinto-Tomas A.A."/>
            <person name="Keefover-Ring K."/>
            <person name="Currie C.R."/>
        </authorList>
    </citation>
    <scope>NUCLEOTIDE SEQUENCE [LARGE SCALE GENOMIC DNA]</scope>
    <source>
        <strain evidence="6">Acro-835</strain>
    </source>
</reference>
<dbReference type="Pfam" id="PF03466">
    <property type="entry name" value="LysR_substrate"/>
    <property type="match status" value="1"/>
</dbReference>
<evidence type="ECO:0000256" key="3">
    <source>
        <dbReference type="ARBA" id="ARBA00023125"/>
    </source>
</evidence>
<evidence type="ECO:0000313" key="6">
    <source>
        <dbReference type="EMBL" id="NIF23043.1"/>
    </source>
</evidence>
<dbReference type="PANTHER" id="PTHR30537:SF72">
    <property type="entry name" value="LYSR FAMILY TRANSCRIPTIONAL REGULATOR"/>
    <property type="match status" value="1"/>
</dbReference>
<dbReference type="InterPro" id="IPR058163">
    <property type="entry name" value="LysR-type_TF_proteobact-type"/>
</dbReference>
<dbReference type="SUPFAM" id="SSF46785">
    <property type="entry name" value="Winged helix' DNA-binding domain"/>
    <property type="match status" value="1"/>
</dbReference>
<dbReference type="Gene3D" id="1.10.10.10">
    <property type="entry name" value="Winged helix-like DNA-binding domain superfamily/Winged helix DNA-binding domain"/>
    <property type="match status" value="1"/>
</dbReference>
<keyword evidence="2" id="KW-0805">Transcription regulation</keyword>
<keyword evidence="7" id="KW-1185">Reference proteome</keyword>
<dbReference type="EMBL" id="VWXF01000006">
    <property type="protein sequence ID" value="NIF23043.1"/>
    <property type="molecule type" value="Genomic_DNA"/>
</dbReference>
<dbReference type="InterPro" id="IPR005119">
    <property type="entry name" value="LysR_subst-bd"/>
</dbReference>
<comment type="caution">
    <text evidence="6">The sequence shown here is derived from an EMBL/GenBank/DDBJ whole genome shotgun (WGS) entry which is preliminary data.</text>
</comment>
<evidence type="ECO:0000256" key="1">
    <source>
        <dbReference type="ARBA" id="ARBA00009437"/>
    </source>
</evidence>
<accession>A0ABX0RG00</accession>
<dbReference type="PROSITE" id="PS50931">
    <property type="entry name" value="HTH_LYSR"/>
    <property type="match status" value="1"/>
</dbReference>
<dbReference type="RefSeq" id="WP_167016069.1">
    <property type="nucleotide sequence ID" value="NZ_VWXF01000006.1"/>
</dbReference>
<keyword evidence="3" id="KW-0238">DNA-binding</keyword>
<dbReference type="Gene3D" id="3.40.190.290">
    <property type="match status" value="1"/>
</dbReference>
<sequence>MDSLTTLTAFVRTAESLSFTQAAHQLGISASAVGKNVARLEQQLGVRLFHRSTRSVSLTDEGARLLDRCHLIFEQLREAEAELTAAVAEPSGRLRVSLPVIGYRLVLPMLAGFQRRYPLVELDLDFSDRMVNVIDEGFDVVIRSGEITDSRLTARTLGTFRFMVCASPEYLQRQGQPALPTELAAHQLILFRFPTTGRIQPWELEGMRITGENTAQIGVTLNNIEALVQSTRAGMGISYLPSFVVEEEIKRGELQEILVDHCQHSSQFAALWPTNRWLTPRVRCFIDYLAANWR</sequence>
<dbReference type="SUPFAM" id="SSF53850">
    <property type="entry name" value="Periplasmic binding protein-like II"/>
    <property type="match status" value="1"/>
</dbReference>
<comment type="similarity">
    <text evidence="1">Belongs to the LysR transcriptional regulatory family.</text>
</comment>
<dbReference type="PANTHER" id="PTHR30537">
    <property type="entry name" value="HTH-TYPE TRANSCRIPTIONAL REGULATOR"/>
    <property type="match status" value="1"/>
</dbReference>
<gene>
    <name evidence="6" type="ORF">F3J40_15740</name>
</gene>
<evidence type="ECO:0000259" key="5">
    <source>
        <dbReference type="PROSITE" id="PS50931"/>
    </source>
</evidence>
<proteinExistence type="inferred from homology"/>
<dbReference type="PRINTS" id="PR00039">
    <property type="entry name" value="HTHLYSR"/>
</dbReference>